<organism evidence="2 3">
    <name type="scientific">Trichocladium antarcticum</name>
    <dbReference type="NCBI Taxonomy" id="1450529"/>
    <lineage>
        <taxon>Eukaryota</taxon>
        <taxon>Fungi</taxon>
        <taxon>Dikarya</taxon>
        <taxon>Ascomycota</taxon>
        <taxon>Pezizomycotina</taxon>
        <taxon>Sordariomycetes</taxon>
        <taxon>Sordariomycetidae</taxon>
        <taxon>Sordariales</taxon>
        <taxon>Chaetomiaceae</taxon>
        <taxon>Trichocladium</taxon>
    </lineage>
</organism>
<evidence type="ECO:0000313" key="2">
    <source>
        <dbReference type="EMBL" id="KAK4131960.1"/>
    </source>
</evidence>
<name>A0AAN6ZAK6_9PEZI</name>
<sequence>MCGALSSSSSPPPPPTDRWPNTMLLMLLLLTGEPVADGAGDALSALLLLLDRRDDEADGDRRNDARRLCGAKRAVMDCRRDWGCILGLVASRACTYDRGREGARVSRERQ</sequence>
<comment type="caution">
    <text evidence="2">The sequence shown here is derived from an EMBL/GenBank/DDBJ whole genome shotgun (WGS) entry which is preliminary data.</text>
</comment>
<feature type="chain" id="PRO_5042815456" description="Secreted protein" evidence="1">
    <location>
        <begin position="39"/>
        <end position="110"/>
    </location>
</feature>
<reference evidence="2" key="1">
    <citation type="journal article" date="2023" name="Mol. Phylogenet. Evol.">
        <title>Genome-scale phylogeny and comparative genomics of the fungal order Sordariales.</title>
        <authorList>
            <person name="Hensen N."/>
            <person name="Bonometti L."/>
            <person name="Westerberg I."/>
            <person name="Brannstrom I.O."/>
            <person name="Guillou S."/>
            <person name="Cros-Aarteil S."/>
            <person name="Calhoun S."/>
            <person name="Haridas S."/>
            <person name="Kuo A."/>
            <person name="Mondo S."/>
            <person name="Pangilinan J."/>
            <person name="Riley R."/>
            <person name="LaButti K."/>
            <person name="Andreopoulos B."/>
            <person name="Lipzen A."/>
            <person name="Chen C."/>
            <person name="Yan M."/>
            <person name="Daum C."/>
            <person name="Ng V."/>
            <person name="Clum A."/>
            <person name="Steindorff A."/>
            <person name="Ohm R.A."/>
            <person name="Martin F."/>
            <person name="Silar P."/>
            <person name="Natvig D.O."/>
            <person name="Lalanne C."/>
            <person name="Gautier V."/>
            <person name="Ament-Velasquez S.L."/>
            <person name="Kruys A."/>
            <person name="Hutchinson M.I."/>
            <person name="Powell A.J."/>
            <person name="Barry K."/>
            <person name="Miller A.N."/>
            <person name="Grigoriev I.V."/>
            <person name="Debuchy R."/>
            <person name="Gladieux P."/>
            <person name="Hiltunen Thoren M."/>
            <person name="Johannesson H."/>
        </authorList>
    </citation>
    <scope>NUCLEOTIDE SEQUENCE</scope>
    <source>
        <strain evidence="2">CBS 123565</strain>
    </source>
</reference>
<dbReference type="Proteomes" id="UP001304895">
    <property type="component" value="Unassembled WGS sequence"/>
</dbReference>
<evidence type="ECO:0008006" key="4">
    <source>
        <dbReference type="Google" id="ProtNLM"/>
    </source>
</evidence>
<protein>
    <recommendedName>
        <fullName evidence="4">Secreted protein</fullName>
    </recommendedName>
</protein>
<accession>A0AAN6ZAK6</accession>
<feature type="signal peptide" evidence="1">
    <location>
        <begin position="1"/>
        <end position="38"/>
    </location>
</feature>
<dbReference type="EMBL" id="MU853421">
    <property type="protein sequence ID" value="KAK4131960.1"/>
    <property type="molecule type" value="Genomic_DNA"/>
</dbReference>
<gene>
    <name evidence="2" type="ORF">BT67DRAFT_436054</name>
</gene>
<reference evidence="2" key="2">
    <citation type="submission" date="2023-05" db="EMBL/GenBank/DDBJ databases">
        <authorList>
            <consortium name="Lawrence Berkeley National Laboratory"/>
            <person name="Steindorff A."/>
            <person name="Hensen N."/>
            <person name="Bonometti L."/>
            <person name="Westerberg I."/>
            <person name="Brannstrom I.O."/>
            <person name="Guillou S."/>
            <person name="Cros-Aarteil S."/>
            <person name="Calhoun S."/>
            <person name="Haridas S."/>
            <person name="Kuo A."/>
            <person name="Mondo S."/>
            <person name="Pangilinan J."/>
            <person name="Riley R."/>
            <person name="Labutti K."/>
            <person name="Andreopoulos B."/>
            <person name="Lipzen A."/>
            <person name="Chen C."/>
            <person name="Yanf M."/>
            <person name="Daum C."/>
            <person name="Ng V."/>
            <person name="Clum A."/>
            <person name="Ohm R."/>
            <person name="Martin F."/>
            <person name="Silar P."/>
            <person name="Natvig D."/>
            <person name="Lalanne C."/>
            <person name="Gautier V."/>
            <person name="Ament-Velasquez S.L."/>
            <person name="Kruys A."/>
            <person name="Hutchinson M.I."/>
            <person name="Powell A.J."/>
            <person name="Barry K."/>
            <person name="Miller A.N."/>
            <person name="Grigoriev I.V."/>
            <person name="Debuchy R."/>
            <person name="Gladieux P."/>
            <person name="Thoren M.H."/>
            <person name="Johannesson H."/>
        </authorList>
    </citation>
    <scope>NUCLEOTIDE SEQUENCE</scope>
    <source>
        <strain evidence="2">CBS 123565</strain>
    </source>
</reference>
<evidence type="ECO:0000313" key="3">
    <source>
        <dbReference type="Proteomes" id="UP001304895"/>
    </source>
</evidence>
<keyword evidence="1" id="KW-0732">Signal</keyword>
<dbReference type="AlphaFoldDB" id="A0AAN6ZAK6"/>
<proteinExistence type="predicted"/>
<keyword evidence="3" id="KW-1185">Reference proteome</keyword>
<evidence type="ECO:0000256" key="1">
    <source>
        <dbReference type="SAM" id="SignalP"/>
    </source>
</evidence>